<proteinExistence type="predicted"/>
<dbReference type="InterPro" id="IPR018060">
    <property type="entry name" value="HTH_AraC"/>
</dbReference>
<dbReference type="EMBL" id="JBHTJZ010000070">
    <property type="protein sequence ID" value="MFD0962015.1"/>
    <property type="molecule type" value="Genomic_DNA"/>
</dbReference>
<dbReference type="Pfam" id="PF12833">
    <property type="entry name" value="HTH_18"/>
    <property type="match status" value="1"/>
</dbReference>
<dbReference type="Gene3D" id="2.60.120.10">
    <property type="entry name" value="Jelly Rolls"/>
    <property type="match status" value="1"/>
</dbReference>
<keyword evidence="6" id="KW-1185">Reference proteome</keyword>
<reference evidence="6" key="1">
    <citation type="journal article" date="2019" name="Int. J. Syst. Evol. Microbiol.">
        <title>The Global Catalogue of Microorganisms (GCM) 10K type strain sequencing project: providing services to taxonomists for standard genome sequencing and annotation.</title>
        <authorList>
            <consortium name="The Broad Institute Genomics Platform"/>
            <consortium name="The Broad Institute Genome Sequencing Center for Infectious Disease"/>
            <person name="Wu L."/>
            <person name="Ma J."/>
        </authorList>
    </citation>
    <scope>NUCLEOTIDE SEQUENCE [LARGE SCALE GENOMIC DNA]</scope>
    <source>
        <strain evidence="6">CCUG 59129</strain>
    </source>
</reference>
<dbReference type="InterPro" id="IPR037923">
    <property type="entry name" value="HTH-like"/>
</dbReference>
<evidence type="ECO:0000313" key="5">
    <source>
        <dbReference type="EMBL" id="MFD0962015.1"/>
    </source>
</evidence>
<feature type="domain" description="HTH araC/xylS-type" evidence="4">
    <location>
        <begin position="190"/>
        <end position="291"/>
    </location>
</feature>
<dbReference type="SUPFAM" id="SSF46689">
    <property type="entry name" value="Homeodomain-like"/>
    <property type="match status" value="2"/>
</dbReference>
<dbReference type="Proteomes" id="UP001596989">
    <property type="component" value="Unassembled WGS sequence"/>
</dbReference>
<keyword evidence="1" id="KW-0805">Transcription regulation</keyword>
<dbReference type="RefSeq" id="WP_377568116.1">
    <property type="nucleotide sequence ID" value="NZ_JBHTJZ010000070.1"/>
</dbReference>
<accession>A0ABW3HXS0</accession>
<comment type="caution">
    <text evidence="5">The sequence shown here is derived from an EMBL/GenBank/DDBJ whole genome shotgun (WGS) entry which is preliminary data.</text>
</comment>
<gene>
    <name evidence="5" type="ORF">ACFQ2I_21990</name>
</gene>
<protein>
    <submittedName>
        <fullName evidence="5">Helix-turn-helix domain-containing protein</fullName>
    </submittedName>
</protein>
<dbReference type="PRINTS" id="PR00032">
    <property type="entry name" value="HTHARAC"/>
</dbReference>
<name>A0ABW3HXS0_9BACL</name>
<sequence length="292" mass="33651">MELYHKKFQYDAEFPFDYSFRDTKSAQNELPDHIHDWYEIVYIYSGGGTFFIDQGIYEARAGDVLLIPGNTIHRSFPVDADPKTSTALFFSPSLLHHQPLGDSFSYLRLFELARRHRSYLLTLDTQQQGRIVELIQHIHLEMSHRTVGYRQAALLHLQHILLLLSRCRMYDQSERGASESNRVSVPSWMNGILRYIEDHLDDQLGLAQLAERSSVTPSHFSRVFKGLTGMNVTDYVTTKRIIRAKELLLESDRNDDNIAAIAASCGFDSLPHFHRRFKALTGTTPAKYRRGM</sequence>
<organism evidence="5 6">
    <name type="scientific">Paenibacillus chungangensis</name>
    <dbReference type="NCBI Taxonomy" id="696535"/>
    <lineage>
        <taxon>Bacteria</taxon>
        <taxon>Bacillati</taxon>
        <taxon>Bacillota</taxon>
        <taxon>Bacilli</taxon>
        <taxon>Bacillales</taxon>
        <taxon>Paenibacillaceae</taxon>
        <taxon>Paenibacillus</taxon>
    </lineage>
</organism>
<dbReference type="InterPro" id="IPR018062">
    <property type="entry name" value="HTH_AraC-typ_CS"/>
</dbReference>
<dbReference type="SUPFAM" id="SSF51215">
    <property type="entry name" value="Regulatory protein AraC"/>
    <property type="match status" value="1"/>
</dbReference>
<evidence type="ECO:0000256" key="2">
    <source>
        <dbReference type="ARBA" id="ARBA00023125"/>
    </source>
</evidence>
<dbReference type="InterPro" id="IPR014710">
    <property type="entry name" value="RmlC-like_jellyroll"/>
</dbReference>
<keyword evidence="2" id="KW-0238">DNA-binding</keyword>
<dbReference type="Pfam" id="PF02311">
    <property type="entry name" value="AraC_binding"/>
    <property type="match status" value="1"/>
</dbReference>
<evidence type="ECO:0000256" key="3">
    <source>
        <dbReference type="ARBA" id="ARBA00023163"/>
    </source>
</evidence>
<dbReference type="InterPro" id="IPR020449">
    <property type="entry name" value="Tscrpt_reg_AraC-type_HTH"/>
</dbReference>
<dbReference type="PROSITE" id="PS00041">
    <property type="entry name" value="HTH_ARAC_FAMILY_1"/>
    <property type="match status" value="1"/>
</dbReference>
<dbReference type="PANTHER" id="PTHR43280">
    <property type="entry name" value="ARAC-FAMILY TRANSCRIPTIONAL REGULATOR"/>
    <property type="match status" value="1"/>
</dbReference>
<evidence type="ECO:0000259" key="4">
    <source>
        <dbReference type="PROSITE" id="PS01124"/>
    </source>
</evidence>
<evidence type="ECO:0000256" key="1">
    <source>
        <dbReference type="ARBA" id="ARBA00023015"/>
    </source>
</evidence>
<evidence type="ECO:0000313" key="6">
    <source>
        <dbReference type="Proteomes" id="UP001596989"/>
    </source>
</evidence>
<dbReference type="Gene3D" id="1.10.10.60">
    <property type="entry name" value="Homeodomain-like"/>
    <property type="match status" value="2"/>
</dbReference>
<keyword evidence="3" id="KW-0804">Transcription</keyword>
<dbReference type="PROSITE" id="PS01124">
    <property type="entry name" value="HTH_ARAC_FAMILY_2"/>
    <property type="match status" value="1"/>
</dbReference>
<dbReference type="SMART" id="SM00342">
    <property type="entry name" value="HTH_ARAC"/>
    <property type="match status" value="1"/>
</dbReference>
<dbReference type="InterPro" id="IPR003313">
    <property type="entry name" value="AraC-bd"/>
</dbReference>
<dbReference type="InterPro" id="IPR009057">
    <property type="entry name" value="Homeodomain-like_sf"/>
</dbReference>
<dbReference type="PANTHER" id="PTHR43280:SF28">
    <property type="entry name" value="HTH-TYPE TRANSCRIPTIONAL ACTIVATOR RHAS"/>
    <property type="match status" value="1"/>
</dbReference>